<dbReference type="PANTHER" id="PTHR13780:SF128">
    <property type="entry name" value="CBS DOMAIN-CONTAINING PROTEIN"/>
    <property type="match status" value="1"/>
</dbReference>
<dbReference type="PROSITE" id="PS51371">
    <property type="entry name" value="CBS"/>
    <property type="match status" value="2"/>
</dbReference>
<dbReference type="InterPro" id="IPR046342">
    <property type="entry name" value="CBS_dom_sf"/>
</dbReference>
<dbReference type="Pfam" id="PF00571">
    <property type="entry name" value="CBS"/>
    <property type="match status" value="2"/>
</dbReference>
<name>A0AAE0G5S6_9CHLO</name>
<sequence length="430" mass="46845">MAGNSNESNCARNLLKGTTIKEVVQYCSALRSARTGKPFELLMLKQDCTIGEALDKLACHNVLSAPVIAYADAAGTTPTLPHERCDIPTPLGNVLPEESDTHAVPPHTQPVVVACIDVGTILGALLQMLTSSPHAHIFDMARRAITYEQLSEVLLTLNGISGEFFHRSLSTIPGSADGCCLYENDMSTDLLTVIDNAFLLHRQIFLAQKAISNHRIFFFKKPGEVADMLSQSDVLRFVMDKKDQLNQDLLKKTVNDLDVLSTCPVISVRSTVSALEAFRHMYNHAVSGIAVVDAATGRLVNSLSASDVRGLSPSVFSSLALPVGEFLKRAHDEKLLRDRLVEISLKSSQKAAYESEAENIATAEEDIVPQLRLITCTKDSSLDFIMRALLTYNVHRLYVVDEEQKPSGIVTVSNVLWALVGDVSDAPSAV</sequence>
<dbReference type="EMBL" id="LGRX02009132">
    <property type="protein sequence ID" value="KAK3272140.1"/>
    <property type="molecule type" value="Genomic_DNA"/>
</dbReference>
<protein>
    <recommendedName>
        <fullName evidence="4">CBS domain-containing protein</fullName>
    </recommendedName>
</protein>
<dbReference type="SUPFAM" id="SSF54631">
    <property type="entry name" value="CBS-domain pair"/>
    <property type="match status" value="1"/>
</dbReference>
<dbReference type="CDD" id="cd02205">
    <property type="entry name" value="CBS_pair_SF"/>
    <property type="match status" value="1"/>
</dbReference>
<dbReference type="AlphaFoldDB" id="A0AAE0G5S6"/>
<evidence type="ECO:0000313" key="6">
    <source>
        <dbReference type="Proteomes" id="UP001190700"/>
    </source>
</evidence>
<gene>
    <name evidence="5" type="ORF">CYMTET_19549</name>
</gene>
<dbReference type="Gene3D" id="3.10.580.10">
    <property type="entry name" value="CBS-domain"/>
    <property type="match status" value="1"/>
</dbReference>
<evidence type="ECO:0000259" key="4">
    <source>
        <dbReference type="PROSITE" id="PS51371"/>
    </source>
</evidence>
<feature type="domain" description="CBS" evidence="4">
    <location>
        <begin position="260"/>
        <end position="321"/>
    </location>
</feature>
<comment type="caution">
    <text evidence="5">The sequence shown here is derived from an EMBL/GenBank/DDBJ whole genome shotgun (WGS) entry which is preliminary data.</text>
</comment>
<evidence type="ECO:0000256" key="1">
    <source>
        <dbReference type="ARBA" id="ARBA00022737"/>
    </source>
</evidence>
<keyword evidence="6" id="KW-1185">Reference proteome</keyword>
<evidence type="ECO:0000256" key="2">
    <source>
        <dbReference type="ARBA" id="ARBA00023122"/>
    </source>
</evidence>
<dbReference type="PANTHER" id="PTHR13780">
    <property type="entry name" value="AMP-ACTIVATED PROTEIN KINASE, GAMMA REGULATORY SUBUNIT"/>
    <property type="match status" value="1"/>
</dbReference>
<feature type="domain" description="CBS" evidence="4">
    <location>
        <begin position="367"/>
        <end position="428"/>
    </location>
</feature>
<accession>A0AAE0G5S6</accession>
<keyword evidence="2 3" id="KW-0129">CBS domain</keyword>
<dbReference type="InterPro" id="IPR050511">
    <property type="entry name" value="AMPK_gamma/SDS23_families"/>
</dbReference>
<reference evidence="5 6" key="1">
    <citation type="journal article" date="2015" name="Genome Biol. Evol.">
        <title>Comparative Genomics of a Bacterivorous Green Alga Reveals Evolutionary Causalities and Consequences of Phago-Mixotrophic Mode of Nutrition.</title>
        <authorList>
            <person name="Burns J.A."/>
            <person name="Paasch A."/>
            <person name="Narechania A."/>
            <person name="Kim E."/>
        </authorList>
    </citation>
    <scope>NUCLEOTIDE SEQUENCE [LARGE SCALE GENOMIC DNA]</scope>
    <source>
        <strain evidence="5 6">PLY_AMNH</strain>
    </source>
</reference>
<keyword evidence="1" id="KW-0677">Repeat</keyword>
<evidence type="ECO:0000313" key="5">
    <source>
        <dbReference type="EMBL" id="KAK3272140.1"/>
    </source>
</evidence>
<proteinExistence type="predicted"/>
<organism evidence="5 6">
    <name type="scientific">Cymbomonas tetramitiformis</name>
    <dbReference type="NCBI Taxonomy" id="36881"/>
    <lineage>
        <taxon>Eukaryota</taxon>
        <taxon>Viridiplantae</taxon>
        <taxon>Chlorophyta</taxon>
        <taxon>Pyramimonadophyceae</taxon>
        <taxon>Pyramimonadales</taxon>
        <taxon>Pyramimonadaceae</taxon>
        <taxon>Cymbomonas</taxon>
    </lineage>
</organism>
<dbReference type="InterPro" id="IPR000644">
    <property type="entry name" value="CBS_dom"/>
</dbReference>
<dbReference type="Proteomes" id="UP001190700">
    <property type="component" value="Unassembled WGS sequence"/>
</dbReference>
<dbReference type="SMART" id="SM00116">
    <property type="entry name" value="CBS"/>
    <property type="match status" value="2"/>
</dbReference>
<evidence type="ECO:0000256" key="3">
    <source>
        <dbReference type="PROSITE-ProRule" id="PRU00703"/>
    </source>
</evidence>